<dbReference type="Pfam" id="PF00931">
    <property type="entry name" value="NB-ARC"/>
    <property type="match status" value="1"/>
</dbReference>
<dbReference type="InterPro" id="IPR019734">
    <property type="entry name" value="TPR_rpt"/>
</dbReference>
<dbReference type="Gene3D" id="3.40.50.300">
    <property type="entry name" value="P-loop containing nucleotide triphosphate hydrolases"/>
    <property type="match status" value="1"/>
</dbReference>
<evidence type="ECO:0000256" key="3">
    <source>
        <dbReference type="PROSITE-ProRule" id="PRU00339"/>
    </source>
</evidence>
<organism evidence="7 8">
    <name type="scientific">Nocardiopsis ansamitocini</name>
    <dbReference type="NCBI Taxonomy" id="1670832"/>
    <lineage>
        <taxon>Bacteria</taxon>
        <taxon>Bacillati</taxon>
        <taxon>Actinomycetota</taxon>
        <taxon>Actinomycetes</taxon>
        <taxon>Streptosporangiales</taxon>
        <taxon>Nocardiopsidaceae</taxon>
        <taxon>Nocardiopsis</taxon>
    </lineage>
</organism>
<dbReference type="PROSITE" id="PS51755">
    <property type="entry name" value="OMPR_PHOB"/>
    <property type="match status" value="1"/>
</dbReference>
<dbReference type="SMART" id="SM01043">
    <property type="entry name" value="BTAD"/>
    <property type="match status" value="1"/>
</dbReference>
<evidence type="ECO:0000259" key="6">
    <source>
        <dbReference type="PROSITE" id="PS51755"/>
    </source>
</evidence>
<dbReference type="SUPFAM" id="SSF52540">
    <property type="entry name" value="P-loop containing nucleoside triphosphate hydrolases"/>
    <property type="match status" value="1"/>
</dbReference>
<name>A0A9W6P4I6_9ACTN</name>
<dbReference type="SUPFAM" id="SSF46894">
    <property type="entry name" value="C-terminal effector domain of the bipartite response regulators"/>
    <property type="match status" value="1"/>
</dbReference>
<dbReference type="PROSITE" id="PS50005">
    <property type="entry name" value="TPR"/>
    <property type="match status" value="1"/>
</dbReference>
<sequence length="1060" mass="116176">MELRVLGAVRMHVGGRRVELGAGKELAIVAALGLAAGSRRGVTADVLIDQVWDGEPPARTTLQANISRIRKKLDPLGIGPNPIPQDNGVYRLPIVPESIDWFRFKELQSRATHLRTAGEYGVALGVLDEALELWDGEALTGVQGRWAQGQRETMRVALQSVRSAWAETALHARPDEDHSDALTGFLAESPGDEPLLDCLMAAYQAAGRNSEALAAFFAHSHRLREEQGTTPASYLVRRYESILRGDPYRPPRTAGAGLPAGTGVPAPRPEPSPAPPVPEAPRNSLPPYVADFTDRTNEISALVSAATGRRGIHVVTGMPGVGKTALAVRAAHRIKGWFPDRQMYLHLRGYQDTPRLEPMEALQELLSMLGSPAQHLPSTLEQRIALWRDRTADMRGLLVLDDAATAEQVIPLLPSSPRCMVVVTSRSRLTGLDGARQVSLDSLSTEDAKALFLKTVGHDPGYADADLAEVVELCHRLPLVLRLTGNWLRTHSTWTLPRLCRRLRENATHVHGLPDLDRKLGAVLTLAVKDLSPTTCDAFLRFGLHPESEFSLSAAAALAGTDEYSCEEAIEELVDLHLIHETQPGLYRMHGLITAFAKRSGRLSLHGEQARAACVRVLDYYLGACEAADRRLSPDRKRMPTEPSGSPTLPVFTDSPAAAAWLTSTRSTLLAVIDWAYAQPDLAEYGARLSHLLAGYLYNYGPWGTAVRVQERAVEVWTQRAHSENKAYALIDLGRNLMQTGDHPAALARIEQSLAIWERTADSSGLALALDTIGMAYARQDKLAIAQVYLQRALGLYRASDEQTGYATCLDHIGNLHYEAGRTESAVEKLNQSLDLYHAMDDVQGIAGIKVSLSSCFKTLGRHREAIQLAAESLELFQRLGDRQIEGTLHGNIGVMHAERGEHTRAIRSCETAVSIHRATGDRRSEIRFLTRIAHSLVESGEAERALAGFTTCQRINPPSNNPEAEARILSGFGKAYAALSEPEQAEEYFTAALDLIRSAETPTGKAEVLLEFCLFLIGRDETQRARSLIEEGTRICEGLNFPEARTLRLLKDSLSLQRH</sequence>
<dbReference type="InterPro" id="IPR005158">
    <property type="entry name" value="BTAD"/>
</dbReference>
<evidence type="ECO:0000313" key="8">
    <source>
        <dbReference type="Proteomes" id="UP001165092"/>
    </source>
</evidence>
<feature type="region of interest" description="Disordered" evidence="5">
    <location>
        <begin position="246"/>
        <end position="284"/>
    </location>
</feature>
<reference evidence="7" key="1">
    <citation type="submission" date="2023-02" db="EMBL/GenBank/DDBJ databases">
        <title>Nocardiopsis ansamitocini NBRC 112285.</title>
        <authorList>
            <person name="Ichikawa N."/>
            <person name="Sato H."/>
            <person name="Tonouchi N."/>
        </authorList>
    </citation>
    <scope>NUCLEOTIDE SEQUENCE</scope>
    <source>
        <strain evidence="7">NBRC 112285</strain>
    </source>
</reference>
<dbReference type="AlphaFoldDB" id="A0A9W6P4I6"/>
<dbReference type="SUPFAM" id="SSF48452">
    <property type="entry name" value="TPR-like"/>
    <property type="match status" value="3"/>
</dbReference>
<dbReference type="Proteomes" id="UP001165092">
    <property type="component" value="Unassembled WGS sequence"/>
</dbReference>
<dbReference type="SMART" id="SM00028">
    <property type="entry name" value="TPR"/>
    <property type="match status" value="7"/>
</dbReference>
<feature type="repeat" description="TPR" evidence="3">
    <location>
        <begin position="967"/>
        <end position="1000"/>
    </location>
</feature>
<dbReference type="GO" id="GO:0000160">
    <property type="term" value="P:phosphorelay signal transduction system"/>
    <property type="evidence" value="ECO:0007669"/>
    <property type="project" value="InterPro"/>
</dbReference>
<feature type="DNA-binding region" description="OmpR/PhoB-type" evidence="4">
    <location>
        <begin position="1"/>
        <end position="94"/>
    </location>
</feature>
<evidence type="ECO:0000256" key="2">
    <source>
        <dbReference type="ARBA" id="ARBA00023125"/>
    </source>
</evidence>
<dbReference type="PANTHER" id="PTHR47691:SF3">
    <property type="entry name" value="HTH-TYPE TRANSCRIPTIONAL REGULATOR RV0890C-RELATED"/>
    <property type="match status" value="1"/>
</dbReference>
<dbReference type="InterPro" id="IPR016032">
    <property type="entry name" value="Sig_transdc_resp-reg_C-effctor"/>
</dbReference>
<dbReference type="GO" id="GO:0006355">
    <property type="term" value="P:regulation of DNA-templated transcription"/>
    <property type="evidence" value="ECO:0007669"/>
    <property type="project" value="InterPro"/>
</dbReference>
<protein>
    <submittedName>
        <fullName evidence="7">SARP family transcriptional regulator</fullName>
    </submittedName>
</protein>
<keyword evidence="8" id="KW-1185">Reference proteome</keyword>
<dbReference type="PANTHER" id="PTHR47691">
    <property type="entry name" value="REGULATOR-RELATED"/>
    <property type="match status" value="1"/>
</dbReference>
<dbReference type="Gene3D" id="1.10.10.10">
    <property type="entry name" value="Winged helix-like DNA-binding domain superfamily/Winged helix DNA-binding domain"/>
    <property type="match status" value="1"/>
</dbReference>
<dbReference type="InterPro" id="IPR001867">
    <property type="entry name" value="OmpR/PhoB-type_DNA-bd"/>
</dbReference>
<dbReference type="InterPro" id="IPR002182">
    <property type="entry name" value="NB-ARC"/>
</dbReference>
<dbReference type="Gene3D" id="1.25.40.10">
    <property type="entry name" value="Tetratricopeptide repeat domain"/>
    <property type="match status" value="3"/>
</dbReference>
<comment type="similarity">
    <text evidence="1">Belongs to the AfsR/DnrI/RedD regulatory family.</text>
</comment>
<dbReference type="EMBL" id="BSQG01000001">
    <property type="protein sequence ID" value="GLU46963.1"/>
    <property type="molecule type" value="Genomic_DNA"/>
</dbReference>
<dbReference type="SMART" id="SM00862">
    <property type="entry name" value="Trans_reg_C"/>
    <property type="match status" value="1"/>
</dbReference>
<dbReference type="GO" id="GO:0043531">
    <property type="term" value="F:ADP binding"/>
    <property type="evidence" value="ECO:0007669"/>
    <property type="project" value="InterPro"/>
</dbReference>
<dbReference type="RefSeq" id="WP_285757799.1">
    <property type="nucleotide sequence ID" value="NZ_BSQG01000001.1"/>
</dbReference>
<keyword evidence="2 4" id="KW-0238">DNA-binding</keyword>
<evidence type="ECO:0000313" key="7">
    <source>
        <dbReference type="EMBL" id="GLU46963.1"/>
    </source>
</evidence>
<keyword evidence="3" id="KW-0802">TPR repeat</keyword>
<dbReference type="InterPro" id="IPR027417">
    <property type="entry name" value="P-loop_NTPase"/>
</dbReference>
<feature type="compositionally biased region" description="Pro residues" evidence="5">
    <location>
        <begin position="266"/>
        <end position="279"/>
    </location>
</feature>
<dbReference type="Pfam" id="PF03704">
    <property type="entry name" value="BTAD"/>
    <property type="match status" value="1"/>
</dbReference>
<evidence type="ECO:0000256" key="4">
    <source>
        <dbReference type="PROSITE-ProRule" id="PRU01091"/>
    </source>
</evidence>
<dbReference type="InterPro" id="IPR036388">
    <property type="entry name" value="WH-like_DNA-bd_sf"/>
</dbReference>
<dbReference type="GO" id="GO:0003677">
    <property type="term" value="F:DNA binding"/>
    <property type="evidence" value="ECO:0007669"/>
    <property type="project" value="UniProtKB-UniRule"/>
</dbReference>
<evidence type="ECO:0000256" key="5">
    <source>
        <dbReference type="SAM" id="MobiDB-lite"/>
    </source>
</evidence>
<proteinExistence type="inferred from homology"/>
<dbReference type="InterPro" id="IPR011990">
    <property type="entry name" value="TPR-like_helical_dom_sf"/>
</dbReference>
<dbReference type="PRINTS" id="PR00364">
    <property type="entry name" value="DISEASERSIST"/>
</dbReference>
<gene>
    <name evidence="7" type="ORF">Nans01_13140</name>
</gene>
<dbReference type="Pfam" id="PF13424">
    <property type="entry name" value="TPR_12"/>
    <property type="match status" value="2"/>
</dbReference>
<comment type="caution">
    <text evidence="7">The sequence shown here is derived from an EMBL/GenBank/DDBJ whole genome shotgun (WGS) entry which is preliminary data.</text>
</comment>
<evidence type="ECO:0000256" key="1">
    <source>
        <dbReference type="ARBA" id="ARBA00005820"/>
    </source>
</evidence>
<feature type="domain" description="OmpR/PhoB-type" evidence="6">
    <location>
        <begin position="1"/>
        <end position="94"/>
    </location>
</feature>
<accession>A0A9W6P4I6</accession>